<evidence type="ECO:0000313" key="3">
    <source>
        <dbReference type="Proteomes" id="UP001469365"/>
    </source>
</evidence>
<dbReference type="EMBL" id="JBBPCC010000001">
    <property type="protein sequence ID" value="MEK8126618.1"/>
    <property type="molecule type" value="Genomic_DNA"/>
</dbReference>
<gene>
    <name evidence="2" type="ORF">WMW72_01710</name>
</gene>
<proteinExistence type="predicted"/>
<dbReference type="RefSeq" id="WP_341413671.1">
    <property type="nucleotide sequence ID" value="NZ_JBBPCC010000001.1"/>
</dbReference>
<evidence type="ECO:0000256" key="1">
    <source>
        <dbReference type="SAM" id="Phobius"/>
    </source>
</evidence>
<keyword evidence="1" id="KW-0472">Membrane</keyword>
<sequence>MHELIHLETLIWLLPVAFFIHDAEEILTVEQQAHKHRDHPAFASQIRLLDWNKSVTLQFTVAVLLMGSILLLVTSWQAAHFDGIRPLHALFLGIVAVVLLDGVKHVGVTVAIRSYTPGVITALFVEIPYGAYALYRFYEAGLAPPGTILLGIAMALPLVALLIWTGLTVGNKISPRRKPL</sequence>
<feature type="transmembrane region" description="Helical" evidence="1">
    <location>
        <begin position="84"/>
        <end position="103"/>
    </location>
</feature>
<keyword evidence="1" id="KW-0812">Transmembrane</keyword>
<accession>A0ABU9DF07</accession>
<feature type="transmembrane region" description="Helical" evidence="1">
    <location>
        <begin position="115"/>
        <end position="135"/>
    </location>
</feature>
<name>A0ABU9DF07_9BACL</name>
<evidence type="ECO:0000313" key="2">
    <source>
        <dbReference type="EMBL" id="MEK8126618.1"/>
    </source>
</evidence>
<dbReference type="Proteomes" id="UP001469365">
    <property type="component" value="Unassembled WGS sequence"/>
</dbReference>
<keyword evidence="3" id="KW-1185">Reference proteome</keyword>
<reference evidence="2 3" key="1">
    <citation type="submission" date="2024-04" db="EMBL/GenBank/DDBJ databases">
        <title>draft genome sequnece of Paenibacillus filicis.</title>
        <authorList>
            <person name="Kim D.-U."/>
        </authorList>
    </citation>
    <scope>NUCLEOTIDE SEQUENCE [LARGE SCALE GENOMIC DNA]</scope>
    <source>
        <strain evidence="2 3">KACC14197</strain>
    </source>
</reference>
<protein>
    <submittedName>
        <fullName evidence="2">HXXEE domain-containing protein</fullName>
    </submittedName>
</protein>
<feature type="transmembrane region" description="Helical" evidence="1">
    <location>
        <begin position="55"/>
        <end position="78"/>
    </location>
</feature>
<keyword evidence="1" id="KW-1133">Transmembrane helix</keyword>
<dbReference type="InterPro" id="IPR025671">
    <property type="entry name" value="HXXEE"/>
</dbReference>
<organism evidence="2 3">
    <name type="scientific">Paenibacillus filicis</name>
    <dbReference type="NCBI Taxonomy" id="669464"/>
    <lineage>
        <taxon>Bacteria</taxon>
        <taxon>Bacillati</taxon>
        <taxon>Bacillota</taxon>
        <taxon>Bacilli</taxon>
        <taxon>Bacillales</taxon>
        <taxon>Paenibacillaceae</taxon>
        <taxon>Paenibacillus</taxon>
    </lineage>
</organism>
<feature type="transmembrane region" description="Helical" evidence="1">
    <location>
        <begin position="147"/>
        <end position="170"/>
    </location>
</feature>
<dbReference type="Pfam" id="PF13787">
    <property type="entry name" value="HXXEE"/>
    <property type="match status" value="1"/>
</dbReference>
<comment type="caution">
    <text evidence="2">The sequence shown here is derived from an EMBL/GenBank/DDBJ whole genome shotgun (WGS) entry which is preliminary data.</text>
</comment>